<dbReference type="AlphaFoldDB" id="A0AA36FE52"/>
<dbReference type="Proteomes" id="UP001162480">
    <property type="component" value="Chromosome 15"/>
</dbReference>
<name>A0AA36FE52_OCTVU</name>
<gene>
    <name evidence="1" type="ORF">OCTVUL_1B028595</name>
</gene>
<accession>A0AA36FE52</accession>
<dbReference type="EMBL" id="OX597828">
    <property type="protein sequence ID" value="CAI9733864.1"/>
    <property type="molecule type" value="Genomic_DNA"/>
</dbReference>
<proteinExistence type="predicted"/>
<protein>
    <submittedName>
        <fullName evidence="1">Uncharacterized protein</fullName>
    </submittedName>
</protein>
<reference evidence="1" key="1">
    <citation type="submission" date="2023-08" db="EMBL/GenBank/DDBJ databases">
        <authorList>
            <person name="Alioto T."/>
            <person name="Alioto T."/>
            <person name="Gomez Garrido J."/>
        </authorList>
    </citation>
    <scope>NUCLEOTIDE SEQUENCE</scope>
</reference>
<sequence length="91" mass="10119">MSGENCYVCSSQMANPADLNMAVDPDNSGSSSESSPDVNIYDHCGQILRLLGDSFYWMTCGRKLQLIADKFYCVQILLRLTLQDAMPYSPI</sequence>
<evidence type="ECO:0000313" key="2">
    <source>
        <dbReference type="Proteomes" id="UP001162480"/>
    </source>
</evidence>
<evidence type="ECO:0000313" key="1">
    <source>
        <dbReference type="EMBL" id="CAI9733864.1"/>
    </source>
</evidence>
<organism evidence="1 2">
    <name type="scientific">Octopus vulgaris</name>
    <name type="common">Common octopus</name>
    <dbReference type="NCBI Taxonomy" id="6645"/>
    <lineage>
        <taxon>Eukaryota</taxon>
        <taxon>Metazoa</taxon>
        <taxon>Spiralia</taxon>
        <taxon>Lophotrochozoa</taxon>
        <taxon>Mollusca</taxon>
        <taxon>Cephalopoda</taxon>
        <taxon>Coleoidea</taxon>
        <taxon>Octopodiformes</taxon>
        <taxon>Octopoda</taxon>
        <taxon>Incirrata</taxon>
        <taxon>Octopodidae</taxon>
        <taxon>Octopus</taxon>
    </lineage>
</organism>
<keyword evidence="2" id="KW-1185">Reference proteome</keyword>